<evidence type="ECO:0000313" key="3">
    <source>
        <dbReference type="Proteomes" id="UP000199695"/>
    </source>
</evidence>
<evidence type="ECO:0000313" key="2">
    <source>
        <dbReference type="EMBL" id="SEM83736.1"/>
    </source>
</evidence>
<evidence type="ECO:0000259" key="1">
    <source>
        <dbReference type="Pfam" id="PF07791"/>
    </source>
</evidence>
<feature type="domain" description="Immunity MXAN-0049 protein" evidence="1">
    <location>
        <begin position="90"/>
        <end position="173"/>
    </location>
</feature>
<dbReference type="EMBL" id="FOCQ01000002">
    <property type="protein sequence ID" value="SEM83736.1"/>
    <property type="molecule type" value="Genomic_DNA"/>
</dbReference>
<sequence>MKVFLLDHDYQYQSVMTIEENLLDRFEQFGQPLEHDWKPIEMFVPDAKKELPKSDFPNFLTDVPIFNQNAKNAFYELLRPNGEFLPVIIEGEKHYAFNTINRIDALDEEASDVKRFKSSGRIMKVIKYKFIPEKVQGQVIFKIPQDPGSVYVSNTFLAKYQEHELTGLMFREVWHAE</sequence>
<proteinExistence type="predicted"/>
<accession>A0A1H8BLS0</accession>
<protein>
    <recommendedName>
        <fullName evidence="1">Immunity MXAN-0049 protein domain-containing protein</fullName>
    </recommendedName>
</protein>
<dbReference type="Pfam" id="PF07791">
    <property type="entry name" value="Imm11"/>
    <property type="match status" value="1"/>
</dbReference>
<gene>
    <name evidence="2" type="ORF">SAMN05444955_102253</name>
</gene>
<dbReference type="AlphaFoldDB" id="A0A1H8BLS0"/>
<name>A0A1H8BLS0_9BACL</name>
<keyword evidence="3" id="KW-1185">Reference proteome</keyword>
<dbReference type="RefSeq" id="WP_089965271.1">
    <property type="nucleotide sequence ID" value="NZ_FOCQ01000002.1"/>
</dbReference>
<organism evidence="2 3">
    <name type="scientific">Lihuaxuella thermophila</name>
    <dbReference type="NCBI Taxonomy" id="1173111"/>
    <lineage>
        <taxon>Bacteria</taxon>
        <taxon>Bacillati</taxon>
        <taxon>Bacillota</taxon>
        <taxon>Bacilli</taxon>
        <taxon>Bacillales</taxon>
        <taxon>Thermoactinomycetaceae</taxon>
        <taxon>Lihuaxuella</taxon>
    </lineage>
</organism>
<dbReference type="OrthoDB" id="2875619at2"/>
<dbReference type="InterPro" id="IPR012433">
    <property type="entry name" value="Imm11"/>
</dbReference>
<reference evidence="2 3" key="1">
    <citation type="submission" date="2016-10" db="EMBL/GenBank/DDBJ databases">
        <authorList>
            <person name="de Groot N.N."/>
        </authorList>
    </citation>
    <scope>NUCLEOTIDE SEQUENCE [LARGE SCALE GENOMIC DNA]</scope>
    <source>
        <strain evidence="2 3">DSM 46701</strain>
    </source>
</reference>
<dbReference type="Proteomes" id="UP000199695">
    <property type="component" value="Unassembled WGS sequence"/>
</dbReference>